<dbReference type="SUPFAM" id="SSF56672">
    <property type="entry name" value="DNA/RNA polymerases"/>
    <property type="match status" value="1"/>
</dbReference>
<dbReference type="InterPro" id="IPR000477">
    <property type="entry name" value="RT_dom"/>
</dbReference>
<dbReference type="EMBL" id="CP158568">
    <property type="protein sequence ID" value="XBY44109.1"/>
    <property type="molecule type" value="Genomic_DNA"/>
</dbReference>
<protein>
    <submittedName>
        <fullName evidence="3">Reverse transcriptase/maturase family protein</fullName>
    </submittedName>
</protein>
<dbReference type="GO" id="GO:0003964">
    <property type="term" value="F:RNA-directed DNA polymerase activity"/>
    <property type="evidence" value="ECO:0007669"/>
    <property type="project" value="UniProtKB-KW"/>
</dbReference>
<dbReference type="KEGG" id="mflg:ABS361_19000"/>
<evidence type="ECO:0000256" key="1">
    <source>
        <dbReference type="ARBA" id="ARBA00034120"/>
    </source>
</evidence>
<sequence length="414" mass="47580">MKHKWFRPRGYKHFDAPVGEAFAEKACDPNFVERHAWSPLIHYVKRVKRYKPTSGKTKYKDRPIMFASHRDACILAKYAADIGDRLDAHYRANGLHRNVIAYRRLRRANYHFSADAYRFAKERSKCVILCFDITGFFDNLDHTILKDRLKWLLGVSELPKDWFGVFRHVTKFRRVERTALEAKDEFKARLKSDTKEPVATIAEIKAASIPIIGNPNKFGIPQGTPISASFSNLYMIEVDRVMVEACNAIGALYQRYSDDILIACAPEHEAEIEKILKDTVNVHKLEIKDEKTERALFESGSRDVFQYLGFNVTQKGAVIRPSSLARQWRKARYAVKKTKAQGLDAITKGTSTYISTKNLRRRFWPTGARNFSKYARRAADEFGSKAIVRQALRLERMVDQAIRDMKAVSPAPTP</sequence>
<comment type="similarity">
    <text evidence="1">Belongs to the bacterial reverse transcriptase family.</text>
</comment>
<dbReference type="PANTHER" id="PTHR34047">
    <property type="entry name" value="NUCLEAR INTRON MATURASE 1, MITOCHONDRIAL-RELATED"/>
    <property type="match status" value="1"/>
</dbReference>
<dbReference type="PANTHER" id="PTHR34047:SF8">
    <property type="entry name" value="PROTEIN YKFC"/>
    <property type="match status" value="1"/>
</dbReference>
<dbReference type="PROSITE" id="PS50878">
    <property type="entry name" value="RT_POL"/>
    <property type="match status" value="1"/>
</dbReference>
<proteinExistence type="inferred from homology"/>
<organism evidence="3">
    <name type="scientific">Methyloraptor flagellatus</name>
    <dbReference type="NCBI Taxonomy" id="3162530"/>
    <lineage>
        <taxon>Bacteria</taxon>
        <taxon>Pseudomonadati</taxon>
        <taxon>Pseudomonadota</taxon>
        <taxon>Alphaproteobacteria</taxon>
        <taxon>Hyphomicrobiales</taxon>
        <taxon>Ancalomicrobiaceae</taxon>
        <taxon>Methyloraptor</taxon>
    </lineage>
</organism>
<evidence type="ECO:0000259" key="2">
    <source>
        <dbReference type="PROSITE" id="PS50878"/>
    </source>
</evidence>
<gene>
    <name evidence="3" type="ORF">ABS361_19000</name>
</gene>
<dbReference type="AlphaFoldDB" id="A0AAU7X8F3"/>
<accession>A0AAU7X8F3</accession>
<dbReference type="CDD" id="cd01651">
    <property type="entry name" value="RT_G2_intron"/>
    <property type="match status" value="1"/>
</dbReference>
<keyword evidence="3" id="KW-0695">RNA-directed DNA polymerase</keyword>
<dbReference type="InterPro" id="IPR043502">
    <property type="entry name" value="DNA/RNA_pol_sf"/>
</dbReference>
<reference evidence="3" key="1">
    <citation type="submission" date="2024-06" db="EMBL/GenBank/DDBJ databases">
        <title>Methylostella associata gen. nov., sp. nov., a novel Ancalomicrobiaceae-affiliated facultatively methylotrophic bacteria that feed on methanotrophs of the genus Methylococcus.</title>
        <authorList>
            <person name="Saltykova V."/>
            <person name="Danilova O.V."/>
            <person name="Oshkin I.Y."/>
            <person name="Belova S.E."/>
            <person name="Pimenov N.V."/>
            <person name="Dedysh S.N."/>
        </authorList>
    </citation>
    <scope>NUCLEOTIDE SEQUENCE</scope>
    <source>
        <strain evidence="3">S20</strain>
    </source>
</reference>
<dbReference type="InterPro" id="IPR051083">
    <property type="entry name" value="GrpII_Intron_Splice-Mob/Def"/>
</dbReference>
<evidence type="ECO:0000313" key="3">
    <source>
        <dbReference type="EMBL" id="XBY44109.1"/>
    </source>
</evidence>
<feature type="domain" description="Reverse transcriptase" evidence="2">
    <location>
        <begin position="1"/>
        <end position="312"/>
    </location>
</feature>
<name>A0AAU7X8F3_9HYPH</name>
<dbReference type="Pfam" id="PF00078">
    <property type="entry name" value="RVT_1"/>
    <property type="match status" value="1"/>
</dbReference>
<keyword evidence="3" id="KW-0808">Transferase</keyword>
<keyword evidence="3" id="KW-0548">Nucleotidyltransferase</keyword>
<dbReference type="RefSeq" id="WP_407049205.1">
    <property type="nucleotide sequence ID" value="NZ_CP158568.1"/>
</dbReference>